<dbReference type="EMBL" id="DTDP01000086">
    <property type="protein sequence ID" value="HGK53776.1"/>
    <property type="molecule type" value="Genomic_DNA"/>
</dbReference>
<dbReference type="SUPFAM" id="SSF50104">
    <property type="entry name" value="Translation proteins SH3-like domain"/>
    <property type="match status" value="1"/>
</dbReference>
<gene>
    <name evidence="8" type="primary">rplX</name>
    <name evidence="11" type="ORF">ENU72_01970</name>
</gene>
<evidence type="ECO:0000259" key="10">
    <source>
        <dbReference type="SMART" id="SM00739"/>
    </source>
</evidence>
<dbReference type="GO" id="GO:0006412">
    <property type="term" value="P:translation"/>
    <property type="evidence" value="ECO:0007669"/>
    <property type="project" value="UniProtKB-UniRule"/>
</dbReference>
<keyword evidence="4 8" id="KW-0689">Ribosomal protein</keyword>
<dbReference type="InterPro" id="IPR041988">
    <property type="entry name" value="Ribosomal_uL24_KOW"/>
</dbReference>
<dbReference type="SMART" id="SM00739">
    <property type="entry name" value="KOW"/>
    <property type="match status" value="1"/>
</dbReference>
<dbReference type="CDD" id="cd06089">
    <property type="entry name" value="KOW_RPL26"/>
    <property type="match status" value="1"/>
</dbReference>
<evidence type="ECO:0000256" key="4">
    <source>
        <dbReference type="ARBA" id="ARBA00022980"/>
    </source>
</evidence>
<evidence type="ECO:0000256" key="5">
    <source>
        <dbReference type="ARBA" id="ARBA00023274"/>
    </source>
</evidence>
<evidence type="ECO:0000256" key="6">
    <source>
        <dbReference type="ARBA" id="ARBA00035206"/>
    </source>
</evidence>
<comment type="function">
    <text evidence="8">One of two assembly initiator proteins, it binds directly to the 5'-end of the 23S rRNA, where it nucleates assembly of the 50S subunit.</text>
</comment>
<dbReference type="InterPro" id="IPR005825">
    <property type="entry name" value="Ribosomal_uL24_CS"/>
</dbReference>
<keyword evidence="2 8" id="KW-0699">rRNA-binding</keyword>
<accession>A0A7V4E231</accession>
<proteinExistence type="inferred from homology"/>
<comment type="subunit">
    <text evidence="8">Part of the 50S ribosomal subunit.</text>
</comment>
<comment type="caution">
    <text evidence="11">The sequence shown here is derived from an EMBL/GenBank/DDBJ whole genome shotgun (WGS) entry which is preliminary data.</text>
</comment>
<dbReference type="GO" id="GO:1990904">
    <property type="term" value="C:ribonucleoprotein complex"/>
    <property type="evidence" value="ECO:0007669"/>
    <property type="project" value="UniProtKB-KW"/>
</dbReference>
<evidence type="ECO:0000256" key="7">
    <source>
        <dbReference type="ARBA" id="ARBA00058688"/>
    </source>
</evidence>
<dbReference type="GO" id="GO:0005840">
    <property type="term" value="C:ribosome"/>
    <property type="evidence" value="ECO:0007669"/>
    <property type="project" value="UniProtKB-KW"/>
</dbReference>
<dbReference type="GO" id="GO:0003735">
    <property type="term" value="F:structural constituent of ribosome"/>
    <property type="evidence" value="ECO:0007669"/>
    <property type="project" value="InterPro"/>
</dbReference>
<reference evidence="11" key="1">
    <citation type="journal article" date="2020" name="mSystems">
        <title>Genome- and Community-Level Interaction Insights into Carbon Utilization and Element Cycling Functions of Hydrothermarchaeota in Hydrothermal Sediment.</title>
        <authorList>
            <person name="Zhou Z."/>
            <person name="Liu Y."/>
            <person name="Xu W."/>
            <person name="Pan J."/>
            <person name="Luo Z.H."/>
            <person name="Li M."/>
        </authorList>
    </citation>
    <scope>NUCLEOTIDE SEQUENCE [LARGE SCALE GENOMIC DNA]</scope>
    <source>
        <strain evidence="11">SpSt-695</strain>
    </source>
</reference>
<dbReference type="Pfam" id="PF17136">
    <property type="entry name" value="ribosomal_L24"/>
    <property type="match status" value="1"/>
</dbReference>
<dbReference type="FunFam" id="2.30.30.30:FF:000004">
    <property type="entry name" value="50S ribosomal protein L24"/>
    <property type="match status" value="1"/>
</dbReference>
<dbReference type="PROSITE" id="PS01108">
    <property type="entry name" value="RIBOSOMAL_L24"/>
    <property type="match status" value="1"/>
</dbReference>
<dbReference type="InterPro" id="IPR057264">
    <property type="entry name" value="Ribosomal_uL24_C"/>
</dbReference>
<keyword evidence="5 8" id="KW-0687">Ribonucleoprotein</keyword>
<comment type="similarity">
    <text evidence="1 8 9">Belongs to the universal ribosomal protein uL24 family.</text>
</comment>
<evidence type="ECO:0000256" key="9">
    <source>
        <dbReference type="RuleBase" id="RU003477"/>
    </source>
</evidence>
<evidence type="ECO:0000256" key="3">
    <source>
        <dbReference type="ARBA" id="ARBA00022884"/>
    </source>
</evidence>
<dbReference type="GO" id="GO:0019843">
    <property type="term" value="F:rRNA binding"/>
    <property type="evidence" value="ECO:0007669"/>
    <property type="project" value="UniProtKB-UniRule"/>
</dbReference>
<evidence type="ECO:0000256" key="8">
    <source>
        <dbReference type="HAMAP-Rule" id="MF_01326"/>
    </source>
</evidence>
<dbReference type="PANTHER" id="PTHR12903">
    <property type="entry name" value="MITOCHONDRIAL RIBOSOMAL PROTEIN L24"/>
    <property type="match status" value="1"/>
</dbReference>
<dbReference type="Pfam" id="PF00467">
    <property type="entry name" value="KOW"/>
    <property type="match status" value="1"/>
</dbReference>
<evidence type="ECO:0000256" key="1">
    <source>
        <dbReference type="ARBA" id="ARBA00010618"/>
    </source>
</evidence>
<comment type="function">
    <text evidence="7 8">One of the proteins that surrounds the polypeptide exit tunnel on the outside of the subunit.</text>
</comment>
<keyword evidence="3 8" id="KW-0694">RNA-binding</keyword>
<dbReference type="Gene3D" id="2.30.30.30">
    <property type="match status" value="1"/>
</dbReference>
<sequence>MAAKIKKGDQVIVISGDEKGKVGKVIKVFPKENRAIVEKVNLVKKHERFRGPTQPSGIIEKEAPLHISNLALICPNCGERTRVGFRFEGERKIRYCKKCKQSVEK</sequence>
<dbReference type="InterPro" id="IPR008991">
    <property type="entry name" value="Translation_prot_SH3-like_sf"/>
</dbReference>
<dbReference type="NCBIfam" id="TIGR01079">
    <property type="entry name" value="rplX_bact"/>
    <property type="match status" value="1"/>
</dbReference>
<dbReference type="InterPro" id="IPR005824">
    <property type="entry name" value="KOW"/>
</dbReference>
<evidence type="ECO:0000313" key="11">
    <source>
        <dbReference type="EMBL" id="HGK53776.1"/>
    </source>
</evidence>
<dbReference type="HAMAP" id="MF_01326_B">
    <property type="entry name" value="Ribosomal_uL24_B"/>
    <property type="match status" value="1"/>
</dbReference>
<evidence type="ECO:0000256" key="2">
    <source>
        <dbReference type="ARBA" id="ARBA00022730"/>
    </source>
</evidence>
<protein>
    <recommendedName>
        <fullName evidence="6 8">Large ribosomal subunit protein uL24</fullName>
    </recommendedName>
</protein>
<dbReference type="InterPro" id="IPR003256">
    <property type="entry name" value="Ribosomal_uL24"/>
</dbReference>
<feature type="domain" description="KOW" evidence="10">
    <location>
        <begin position="4"/>
        <end position="31"/>
    </location>
</feature>
<dbReference type="AlphaFoldDB" id="A0A7V4E231"/>
<organism evidence="11">
    <name type="scientific">candidate division WOR-3 bacterium</name>
    <dbReference type="NCBI Taxonomy" id="2052148"/>
    <lineage>
        <taxon>Bacteria</taxon>
        <taxon>Bacteria division WOR-3</taxon>
    </lineage>
</organism>
<name>A0A7V4E231_UNCW3</name>
<dbReference type="InterPro" id="IPR014722">
    <property type="entry name" value="Rib_uL2_dom2"/>
</dbReference>